<dbReference type="AlphaFoldDB" id="A0A7Z2VJ93"/>
<reference evidence="2 3" key="1">
    <citation type="submission" date="2020-04" db="EMBL/GenBank/DDBJ databases">
        <title>Genome sequencing of novel species.</title>
        <authorList>
            <person name="Heo J."/>
            <person name="Kim S.-J."/>
            <person name="Kim J.-S."/>
            <person name="Hong S.-B."/>
            <person name="Kwon S.-W."/>
        </authorList>
    </citation>
    <scope>NUCLEOTIDE SEQUENCE [LARGE SCALE GENOMIC DNA]</scope>
    <source>
        <strain evidence="2 3">MFER-1</strain>
    </source>
</reference>
<dbReference type="KEGG" id="cheb:HH215_14095"/>
<dbReference type="Pfam" id="PF13157">
    <property type="entry name" value="Enas"/>
    <property type="match status" value="1"/>
</dbReference>
<proteinExistence type="predicted"/>
<dbReference type="EMBL" id="CP051680">
    <property type="protein sequence ID" value="QJD84208.1"/>
    <property type="molecule type" value="Genomic_DNA"/>
</dbReference>
<evidence type="ECO:0000313" key="2">
    <source>
        <dbReference type="EMBL" id="QJD84208.1"/>
    </source>
</evidence>
<dbReference type="Proteomes" id="UP000502248">
    <property type="component" value="Chromosome"/>
</dbReference>
<gene>
    <name evidence="2" type="ORF">HH215_14095</name>
</gene>
<dbReference type="RefSeq" id="WP_169280492.1">
    <property type="nucleotide sequence ID" value="NZ_CP051680.1"/>
</dbReference>
<dbReference type="InterPro" id="IPR025055">
    <property type="entry name" value="Ena_core"/>
</dbReference>
<accession>A0A7Z2VJ93</accession>
<evidence type="ECO:0000313" key="3">
    <source>
        <dbReference type="Proteomes" id="UP000502248"/>
    </source>
</evidence>
<name>A0A7Z2VJ93_9BACL</name>
<feature type="domain" description="Endospore appendages core" evidence="1">
    <location>
        <begin position="8"/>
        <end position="110"/>
    </location>
</feature>
<keyword evidence="3" id="KW-1185">Reference proteome</keyword>
<sequence>MSTCTSSLSCCADNTVVQDKVCTNWAVPAAGTQIIYSDNISQMISASGYIKLETGAGPLTATFSLNAATVQLITIQTGSSSSFTISRFDTITLASTAATQGEFCITVRYNL</sequence>
<evidence type="ECO:0000259" key="1">
    <source>
        <dbReference type="Pfam" id="PF13157"/>
    </source>
</evidence>
<protein>
    <submittedName>
        <fullName evidence="2">DUF3992 domain-containing protein</fullName>
    </submittedName>
</protein>
<organism evidence="2 3">
    <name type="scientific">Cohnella herbarum</name>
    <dbReference type="NCBI Taxonomy" id="2728023"/>
    <lineage>
        <taxon>Bacteria</taxon>
        <taxon>Bacillati</taxon>
        <taxon>Bacillota</taxon>
        <taxon>Bacilli</taxon>
        <taxon>Bacillales</taxon>
        <taxon>Paenibacillaceae</taxon>
        <taxon>Cohnella</taxon>
    </lineage>
</organism>